<dbReference type="GO" id="GO:0008849">
    <property type="term" value="F:enterochelin esterase activity"/>
    <property type="evidence" value="ECO:0007669"/>
    <property type="project" value="InterPro"/>
</dbReference>
<dbReference type="InterPro" id="IPR050583">
    <property type="entry name" value="Mycobacterial_A85_antigen"/>
</dbReference>
<evidence type="ECO:0000256" key="1">
    <source>
        <dbReference type="ARBA" id="ARBA00004496"/>
    </source>
</evidence>
<dbReference type="Gene3D" id="3.40.50.1820">
    <property type="entry name" value="alpha/beta hydrolase"/>
    <property type="match status" value="1"/>
</dbReference>
<proteinExistence type="inferred from homology"/>
<dbReference type="OrthoDB" id="9775130at2"/>
<dbReference type="PANTHER" id="PTHR48098:SF3">
    <property type="entry name" value="IRON(III) ENTEROBACTIN ESTERASE"/>
    <property type="match status" value="1"/>
</dbReference>
<dbReference type="Pfam" id="PF00756">
    <property type="entry name" value="Esterase"/>
    <property type="match status" value="1"/>
</dbReference>
<comment type="subcellular location">
    <subcellularLocation>
        <location evidence="1">Cytoplasm</location>
    </subcellularLocation>
</comment>
<name>A0A5P9Q5L6_9MICO</name>
<dbReference type="KEGG" id="lxl:KDY119_00158"/>
<dbReference type="InterPro" id="IPR013783">
    <property type="entry name" value="Ig-like_fold"/>
</dbReference>
<feature type="domain" description="Enterochelin esterase N-terminal" evidence="6">
    <location>
        <begin position="88"/>
        <end position="202"/>
    </location>
</feature>
<dbReference type="Proteomes" id="UP000326702">
    <property type="component" value="Chromosome"/>
</dbReference>
<dbReference type="GO" id="GO:0005737">
    <property type="term" value="C:cytoplasm"/>
    <property type="evidence" value="ECO:0007669"/>
    <property type="project" value="UniProtKB-SubCell"/>
</dbReference>
<dbReference type="GO" id="GO:0005975">
    <property type="term" value="P:carbohydrate metabolic process"/>
    <property type="evidence" value="ECO:0007669"/>
    <property type="project" value="UniProtKB-ARBA"/>
</dbReference>
<accession>A0A5P9Q5L6</accession>
<feature type="region of interest" description="Disordered" evidence="5">
    <location>
        <begin position="1"/>
        <end position="26"/>
    </location>
</feature>
<dbReference type="InterPro" id="IPR021764">
    <property type="entry name" value="Enterochelin_esterase_N"/>
</dbReference>
<comment type="similarity">
    <text evidence="4">Belongs to the Fes family.</text>
</comment>
<dbReference type="InterPro" id="IPR014756">
    <property type="entry name" value="Ig_E-set"/>
</dbReference>
<dbReference type="GO" id="GO:0006826">
    <property type="term" value="P:iron ion transport"/>
    <property type="evidence" value="ECO:0007669"/>
    <property type="project" value="InterPro"/>
</dbReference>
<protein>
    <submittedName>
        <fullName evidence="7">Enterochelin esterase</fullName>
    </submittedName>
</protein>
<dbReference type="Pfam" id="PF11806">
    <property type="entry name" value="Enterochelin_N"/>
    <property type="match status" value="1"/>
</dbReference>
<evidence type="ECO:0000256" key="3">
    <source>
        <dbReference type="ARBA" id="ARBA00022801"/>
    </source>
</evidence>
<evidence type="ECO:0000256" key="5">
    <source>
        <dbReference type="SAM" id="MobiDB-lite"/>
    </source>
</evidence>
<organism evidence="7 8">
    <name type="scientific">Luteimicrobium xylanilyticum</name>
    <dbReference type="NCBI Taxonomy" id="1133546"/>
    <lineage>
        <taxon>Bacteria</taxon>
        <taxon>Bacillati</taxon>
        <taxon>Actinomycetota</taxon>
        <taxon>Actinomycetes</taxon>
        <taxon>Micrococcales</taxon>
        <taxon>Luteimicrobium</taxon>
    </lineage>
</organism>
<dbReference type="SUPFAM" id="SSF53474">
    <property type="entry name" value="alpha/beta-Hydrolases"/>
    <property type="match status" value="1"/>
</dbReference>
<evidence type="ECO:0000313" key="8">
    <source>
        <dbReference type="Proteomes" id="UP000326702"/>
    </source>
</evidence>
<dbReference type="Gene3D" id="2.60.40.10">
    <property type="entry name" value="Immunoglobulins"/>
    <property type="match status" value="1"/>
</dbReference>
<dbReference type="InterPro" id="IPR029058">
    <property type="entry name" value="AB_hydrolase_fold"/>
</dbReference>
<dbReference type="AlphaFoldDB" id="A0A5P9Q5L6"/>
<keyword evidence="3" id="KW-0378">Hydrolase</keyword>
<evidence type="ECO:0000313" key="7">
    <source>
        <dbReference type="EMBL" id="QFU96671.1"/>
    </source>
</evidence>
<evidence type="ECO:0000256" key="4">
    <source>
        <dbReference type="ARBA" id="ARBA00024201"/>
    </source>
</evidence>
<keyword evidence="2" id="KW-0963">Cytoplasm</keyword>
<dbReference type="SUPFAM" id="SSF81296">
    <property type="entry name" value="E set domains"/>
    <property type="match status" value="1"/>
</dbReference>
<sequence length="438" mass="47218">MVPVPDPVVVPPSRRTPPKLPRPAPAPVVRSGVVDALARRVAAAGAAADPTRSARTVEDFWRTVAARTPLVEPAADDARSPTATGHRTVTFLWRDAAAEQVLLFVNRLTDERDLDASLMERVPGTDVWHLSYRMEADWRASYAFVPRAPGERAPWLGADDQVAVRAALDQGVADPRNPRTTRNRSGVTQSVVELPAAPSQHWLERRAGTPRGSVTPCEAPGGRRAWVYAPALAGAPTPLLVVLDGDVWTGAQDLPTTLDNLTADGAVPPVHAVLLDAGDRERRWAELDERGGLDDYLAGPLLDWARATLPVTDRREDVVVVGQSLGALTALRALVRHPGRVGAALSQSASLWQESVLDDAARADLRGTRAYLEVGRQEWVLQPRHAPFAALLGGAGADVALVEFNGGHDYACWRGGVADGLRHLLGRRDRARNDSRLP</sequence>
<evidence type="ECO:0000256" key="2">
    <source>
        <dbReference type="ARBA" id="ARBA00022490"/>
    </source>
</evidence>
<reference evidence="7 8" key="1">
    <citation type="submission" date="2019-10" db="EMBL/GenBank/DDBJ databases">
        <title>Genome sequence of Luteimicrobium xylanilyticum HY-24.</title>
        <authorList>
            <person name="Kim D.Y."/>
            <person name="Park H.-Y."/>
        </authorList>
    </citation>
    <scope>NUCLEOTIDE SEQUENCE [LARGE SCALE GENOMIC DNA]</scope>
    <source>
        <strain evidence="7 8">HY-24</strain>
    </source>
</reference>
<evidence type="ECO:0000259" key="6">
    <source>
        <dbReference type="Pfam" id="PF11806"/>
    </source>
</evidence>
<dbReference type="GO" id="GO:0005506">
    <property type="term" value="F:iron ion binding"/>
    <property type="evidence" value="ECO:0007669"/>
    <property type="project" value="InterPro"/>
</dbReference>
<gene>
    <name evidence="7" type="ORF">KDY119_00158</name>
</gene>
<keyword evidence="8" id="KW-1185">Reference proteome</keyword>
<dbReference type="InterPro" id="IPR000801">
    <property type="entry name" value="Esterase-like"/>
</dbReference>
<dbReference type="EMBL" id="CP045529">
    <property type="protein sequence ID" value="QFU96671.1"/>
    <property type="molecule type" value="Genomic_DNA"/>
</dbReference>
<dbReference type="PANTHER" id="PTHR48098">
    <property type="entry name" value="ENTEROCHELIN ESTERASE-RELATED"/>
    <property type="match status" value="1"/>
</dbReference>